<sequence length="169" mass="18396">MKKVLAFVSCILVLFASCKKDKQQAPTYYITADVDGVPVSFTTNNLAKLSKATLIQSNKLYLYGAAGLDENSDVISINITEPQALTQGSTYTATIDDTHYVGITYVTGPFSPTRPNQYTSYFDDGGMGITITSLTDKGIEGTFRGTLANINNGTEKKLTNGKFKLIFNY</sequence>
<comment type="caution">
    <text evidence="1">The sequence shown here is derived from an EMBL/GenBank/DDBJ whole genome shotgun (WGS) entry which is preliminary data.</text>
</comment>
<dbReference type="Proteomes" id="UP001500841">
    <property type="component" value="Unassembled WGS sequence"/>
</dbReference>
<accession>A0ABP7WCN9</accession>
<evidence type="ECO:0008006" key="3">
    <source>
        <dbReference type="Google" id="ProtNLM"/>
    </source>
</evidence>
<organism evidence="1 2">
    <name type="scientific">Mucilaginibacter panaciglaebae</name>
    <dbReference type="NCBI Taxonomy" id="502331"/>
    <lineage>
        <taxon>Bacteria</taxon>
        <taxon>Pseudomonadati</taxon>
        <taxon>Bacteroidota</taxon>
        <taxon>Sphingobacteriia</taxon>
        <taxon>Sphingobacteriales</taxon>
        <taxon>Sphingobacteriaceae</taxon>
        <taxon>Mucilaginibacter</taxon>
    </lineage>
</organism>
<name>A0ABP7WCN9_9SPHI</name>
<protein>
    <recommendedName>
        <fullName evidence="3">Lipoprotein</fullName>
    </recommendedName>
</protein>
<keyword evidence="2" id="KW-1185">Reference proteome</keyword>
<dbReference type="PROSITE" id="PS51257">
    <property type="entry name" value="PROKAR_LIPOPROTEIN"/>
    <property type="match status" value="1"/>
</dbReference>
<evidence type="ECO:0000313" key="1">
    <source>
        <dbReference type="EMBL" id="GAA4085751.1"/>
    </source>
</evidence>
<reference evidence="2" key="1">
    <citation type="journal article" date="2019" name="Int. J. Syst. Evol. Microbiol.">
        <title>The Global Catalogue of Microorganisms (GCM) 10K type strain sequencing project: providing services to taxonomists for standard genome sequencing and annotation.</title>
        <authorList>
            <consortium name="The Broad Institute Genomics Platform"/>
            <consortium name="The Broad Institute Genome Sequencing Center for Infectious Disease"/>
            <person name="Wu L."/>
            <person name="Ma J."/>
        </authorList>
    </citation>
    <scope>NUCLEOTIDE SEQUENCE [LARGE SCALE GENOMIC DNA]</scope>
    <source>
        <strain evidence="2">JCM 17085</strain>
    </source>
</reference>
<proteinExistence type="predicted"/>
<gene>
    <name evidence="1" type="ORF">GCM10022392_03320</name>
</gene>
<dbReference type="EMBL" id="BAABCV010000001">
    <property type="protein sequence ID" value="GAA4085751.1"/>
    <property type="molecule type" value="Genomic_DNA"/>
</dbReference>
<evidence type="ECO:0000313" key="2">
    <source>
        <dbReference type="Proteomes" id="UP001500841"/>
    </source>
</evidence>
<dbReference type="RefSeq" id="WP_345100676.1">
    <property type="nucleotide sequence ID" value="NZ_BAABCV010000001.1"/>
</dbReference>